<sequence>MQVKQAIIAGGVRTTGCPTNNHTSNHTSYPPDQCIQQYRLTRQYNHTKMPRLKKFENKREILAEIRITETSIETVTQLIKNENWEATVESTKRLGAGCIVASGPMEYDNTRKAMAQQQCDEYWDKEQCALKRKERRERELKELKKRLEQLQGFRDKWQGAD</sequence>
<evidence type="ECO:0000313" key="3">
    <source>
        <dbReference type="Proteomes" id="UP000536711"/>
    </source>
</evidence>
<feature type="coiled-coil region" evidence="1">
    <location>
        <begin position="126"/>
        <end position="160"/>
    </location>
</feature>
<keyword evidence="1" id="KW-0175">Coiled coil</keyword>
<accession>A0A8H4JIY1</accession>
<evidence type="ECO:0000256" key="1">
    <source>
        <dbReference type="SAM" id="Coils"/>
    </source>
</evidence>
<evidence type="ECO:0000313" key="2">
    <source>
        <dbReference type="EMBL" id="KAF4429633.1"/>
    </source>
</evidence>
<organism evidence="2 3">
    <name type="scientific">Fusarium acutatum</name>
    <dbReference type="NCBI Taxonomy" id="78861"/>
    <lineage>
        <taxon>Eukaryota</taxon>
        <taxon>Fungi</taxon>
        <taxon>Dikarya</taxon>
        <taxon>Ascomycota</taxon>
        <taxon>Pezizomycotina</taxon>
        <taxon>Sordariomycetes</taxon>
        <taxon>Hypocreomycetidae</taxon>
        <taxon>Hypocreales</taxon>
        <taxon>Nectriaceae</taxon>
        <taxon>Fusarium</taxon>
        <taxon>Fusarium fujikuroi species complex</taxon>
    </lineage>
</organism>
<proteinExistence type="predicted"/>
<gene>
    <name evidence="2" type="ORF">FACUT_9041</name>
</gene>
<reference evidence="2 3" key="1">
    <citation type="submission" date="2020-01" db="EMBL/GenBank/DDBJ databases">
        <title>Identification and distribution of gene clusters putatively required for synthesis of sphingolipid metabolism inhibitors in phylogenetically diverse species of the filamentous fungus Fusarium.</title>
        <authorList>
            <person name="Kim H.-S."/>
            <person name="Busman M."/>
            <person name="Brown D.W."/>
            <person name="Divon H."/>
            <person name="Uhlig S."/>
            <person name="Proctor R.H."/>
        </authorList>
    </citation>
    <scope>NUCLEOTIDE SEQUENCE [LARGE SCALE GENOMIC DNA]</scope>
    <source>
        <strain evidence="2 3">NRRL 13308</strain>
    </source>
</reference>
<dbReference type="Proteomes" id="UP000536711">
    <property type="component" value="Unassembled WGS sequence"/>
</dbReference>
<keyword evidence="3" id="KW-1185">Reference proteome</keyword>
<name>A0A8H4JIY1_9HYPO</name>
<dbReference type="AlphaFoldDB" id="A0A8H4JIY1"/>
<protein>
    <submittedName>
        <fullName evidence="2">Uncharacterized protein</fullName>
    </submittedName>
</protein>
<dbReference type="OrthoDB" id="5087340at2759"/>
<dbReference type="EMBL" id="JAADJF010000260">
    <property type="protein sequence ID" value="KAF4429633.1"/>
    <property type="molecule type" value="Genomic_DNA"/>
</dbReference>
<comment type="caution">
    <text evidence="2">The sequence shown here is derived from an EMBL/GenBank/DDBJ whole genome shotgun (WGS) entry which is preliminary data.</text>
</comment>